<comment type="caution">
    <text evidence="1">The sequence shown here is derived from an EMBL/GenBank/DDBJ whole genome shotgun (WGS) entry which is preliminary data.</text>
</comment>
<dbReference type="Proteomes" id="UP001605036">
    <property type="component" value="Unassembled WGS sequence"/>
</dbReference>
<dbReference type="EMBL" id="JBHFFA010000006">
    <property type="protein sequence ID" value="KAL2620600.1"/>
    <property type="molecule type" value="Genomic_DNA"/>
</dbReference>
<accession>A0ABD1Y1X2</accession>
<evidence type="ECO:0000313" key="2">
    <source>
        <dbReference type="Proteomes" id="UP001605036"/>
    </source>
</evidence>
<organism evidence="1 2">
    <name type="scientific">Riccia fluitans</name>
    <dbReference type="NCBI Taxonomy" id="41844"/>
    <lineage>
        <taxon>Eukaryota</taxon>
        <taxon>Viridiplantae</taxon>
        <taxon>Streptophyta</taxon>
        <taxon>Embryophyta</taxon>
        <taxon>Marchantiophyta</taxon>
        <taxon>Marchantiopsida</taxon>
        <taxon>Marchantiidae</taxon>
        <taxon>Marchantiales</taxon>
        <taxon>Ricciaceae</taxon>
        <taxon>Riccia</taxon>
    </lineage>
</organism>
<keyword evidence="2" id="KW-1185">Reference proteome</keyword>
<evidence type="ECO:0000313" key="1">
    <source>
        <dbReference type="EMBL" id="KAL2620600.1"/>
    </source>
</evidence>
<gene>
    <name evidence="1" type="ORF">R1flu_000805</name>
</gene>
<proteinExistence type="predicted"/>
<sequence>MKDVELSWRQKEQKGAMLCLTKTKGFLIGARWKAEVMEKRESEVMRRKCKSWVVMGTITRKSKGQSPGMEVKKVCGDQGNRWRSLNGLHRCTQI</sequence>
<reference evidence="1 2" key="1">
    <citation type="submission" date="2024-09" db="EMBL/GenBank/DDBJ databases">
        <title>Chromosome-scale assembly of Riccia fluitans.</title>
        <authorList>
            <person name="Paukszto L."/>
            <person name="Sawicki J."/>
            <person name="Karawczyk K."/>
            <person name="Piernik-Szablinska J."/>
            <person name="Szczecinska M."/>
            <person name="Mazdziarz M."/>
        </authorList>
    </citation>
    <scope>NUCLEOTIDE SEQUENCE [LARGE SCALE GENOMIC DNA]</scope>
    <source>
        <strain evidence="1">Rf_01</strain>
        <tissue evidence="1">Aerial parts of the thallus</tissue>
    </source>
</reference>
<protein>
    <submittedName>
        <fullName evidence="1">Uncharacterized protein</fullName>
    </submittedName>
</protein>
<name>A0ABD1Y1X2_9MARC</name>
<dbReference type="AlphaFoldDB" id="A0ABD1Y1X2"/>